<name>A0A4Q7Y5L8_9ACTN</name>
<comment type="caution">
    <text evidence="1">The sequence shown here is derived from an EMBL/GenBank/DDBJ whole genome shotgun (WGS) entry which is preliminary data.</text>
</comment>
<accession>A0A4Q7Y5L8</accession>
<proteinExistence type="predicted"/>
<dbReference type="AlphaFoldDB" id="A0A4Q7Y5L8"/>
<evidence type="ECO:0000313" key="2">
    <source>
        <dbReference type="Proteomes" id="UP000292507"/>
    </source>
</evidence>
<sequence>MPVRLARHLQAELSGYRIFLAVVAEPRPLDDMRG</sequence>
<evidence type="ECO:0000313" key="1">
    <source>
        <dbReference type="EMBL" id="RZU31413.1"/>
    </source>
</evidence>
<reference evidence="1 2" key="1">
    <citation type="submission" date="2019-02" db="EMBL/GenBank/DDBJ databases">
        <title>Sequencing the genomes of 1000 actinobacteria strains.</title>
        <authorList>
            <person name="Klenk H.-P."/>
        </authorList>
    </citation>
    <scope>NUCLEOTIDE SEQUENCE [LARGE SCALE GENOMIC DNA]</scope>
    <source>
        <strain evidence="1 2">DSM 44509</strain>
    </source>
</reference>
<keyword evidence="2" id="KW-1185">Reference proteome</keyword>
<dbReference type="EMBL" id="SHKV01000001">
    <property type="protein sequence ID" value="RZU31413.1"/>
    <property type="molecule type" value="Genomic_DNA"/>
</dbReference>
<organism evidence="1 2">
    <name type="scientific">Blastococcus saxobsidens</name>
    <dbReference type="NCBI Taxonomy" id="138336"/>
    <lineage>
        <taxon>Bacteria</taxon>
        <taxon>Bacillati</taxon>
        <taxon>Actinomycetota</taxon>
        <taxon>Actinomycetes</taxon>
        <taxon>Geodermatophilales</taxon>
        <taxon>Geodermatophilaceae</taxon>
        <taxon>Blastococcus</taxon>
    </lineage>
</organism>
<gene>
    <name evidence="1" type="ORF">BKA19_1072</name>
</gene>
<protein>
    <submittedName>
        <fullName evidence="1">Uncharacterized protein</fullName>
    </submittedName>
</protein>
<dbReference type="Proteomes" id="UP000292507">
    <property type="component" value="Unassembled WGS sequence"/>
</dbReference>